<feature type="region of interest" description="Disordered" evidence="1">
    <location>
        <begin position="1"/>
        <end position="68"/>
    </location>
</feature>
<protein>
    <submittedName>
        <fullName evidence="2">Uncharacterized protein</fullName>
    </submittedName>
</protein>
<accession>X1CFD3</accession>
<feature type="compositionally biased region" description="Basic residues" evidence="1">
    <location>
        <begin position="48"/>
        <end position="62"/>
    </location>
</feature>
<organism evidence="2">
    <name type="scientific">marine sediment metagenome</name>
    <dbReference type="NCBI Taxonomy" id="412755"/>
    <lineage>
        <taxon>unclassified sequences</taxon>
        <taxon>metagenomes</taxon>
        <taxon>ecological metagenomes</taxon>
    </lineage>
</organism>
<name>X1CFD3_9ZZZZ</name>
<proteinExistence type="predicted"/>
<feature type="compositionally biased region" description="Basic residues" evidence="1">
    <location>
        <begin position="27"/>
        <end position="36"/>
    </location>
</feature>
<dbReference type="AlphaFoldDB" id="X1CFD3"/>
<evidence type="ECO:0000313" key="2">
    <source>
        <dbReference type="EMBL" id="GAH06382.1"/>
    </source>
</evidence>
<reference evidence="2" key="1">
    <citation type="journal article" date="2014" name="Front. Microbiol.">
        <title>High frequency of phylogenetically diverse reductive dehalogenase-homologous genes in deep subseafloor sedimentary metagenomes.</title>
        <authorList>
            <person name="Kawai M."/>
            <person name="Futagami T."/>
            <person name="Toyoda A."/>
            <person name="Takaki Y."/>
            <person name="Nishi S."/>
            <person name="Hori S."/>
            <person name="Arai W."/>
            <person name="Tsubouchi T."/>
            <person name="Morono Y."/>
            <person name="Uchiyama I."/>
            <person name="Ito T."/>
            <person name="Fujiyama A."/>
            <person name="Inagaki F."/>
            <person name="Takami H."/>
        </authorList>
    </citation>
    <scope>NUCLEOTIDE SEQUENCE</scope>
    <source>
        <strain evidence="2">Expedition CK06-06</strain>
    </source>
</reference>
<gene>
    <name evidence="2" type="ORF">S01H4_59113</name>
</gene>
<dbReference type="EMBL" id="BART01034620">
    <property type="protein sequence ID" value="GAH06382.1"/>
    <property type="molecule type" value="Genomic_DNA"/>
</dbReference>
<feature type="non-terminal residue" evidence="2">
    <location>
        <position position="1"/>
    </location>
</feature>
<evidence type="ECO:0000256" key="1">
    <source>
        <dbReference type="SAM" id="MobiDB-lite"/>
    </source>
</evidence>
<sequence length="68" mass="7201">GKRSKARASTSDTIPWATKAAADAGPKKKVRKTTRPVKKDATAPASNKKARRRPVSSRKSGARKGNTG</sequence>
<comment type="caution">
    <text evidence="2">The sequence shown here is derived from an EMBL/GenBank/DDBJ whole genome shotgun (WGS) entry which is preliminary data.</text>
</comment>